<evidence type="ECO:0000256" key="6">
    <source>
        <dbReference type="ARBA" id="ARBA00022989"/>
    </source>
</evidence>
<name>A0A3N4JZ70_9PEZI</name>
<comment type="similarity">
    <text evidence="3 9">Belongs to the COA3 family.</text>
</comment>
<dbReference type="STRING" id="1336337.A0A3N4JZ70"/>
<evidence type="ECO:0000313" key="13">
    <source>
        <dbReference type="Proteomes" id="UP000276215"/>
    </source>
</evidence>
<evidence type="ECO:0000259" key="11">
    <source>
        <dbReference type="Pfam" id="PF09813"/>
    </source>
</evidence>
<dbReference type="OrthoDB" id="10018333at2759"/>
<evidence type="ECO:0000256" key="3">
    <source>
        <dbReference type="ARBA" id="ARBA00007035"/>
    </source>
</evidence>
<protein>
    <recommendedName>
        <fullName evidence="9">Cytochrome c oxidase assembly factor 3</fullName>
    </recommendedName>
</protein>
<dbReference type="Proteomes" id="UP000276215">
    <property type="component" value="Unassembled WGS sequence"/>
</dbReference>
<dbReference type="PANTHER" id="PTHR15642:SF3">
    <property type="entry name" value="CYTOCHROME C OXIDASE ASSEMBLY FACTOR 3 HOMOLOG, MITOCHONDRIAL"/>
    <property type="match status" value="1"/>
</dbReference>
<evidence type="ECO:0000256" key="2">
    <source>
        <dbReference type="ARBA" id="ARBA00004304"/>
    </source>
</evidence>
<accession>A0A3N4JZ70</accession>
<keyword evidence="8" id="KW-0472">Membrane</keyword>
<organism evidence="12 13">
    <name type="scientific">Choiromyces venosus 120613-1</name>
    <dbReference type="NCBI Taxonomy" id="1336337"/>
    <lineage>
        <taxon>Eukaryota</taxon>
        <taxon>Fungi</taxon>
        <taxon>Dikarya</taxon>
        <taxon>Ascomycota</taxon>
        <taxon>Pezizomycotina</taxon>
        <taxon>Pezizomycetes</taxon>
        <taxon>Pezizales</taxon>
        <taxon>Tuberaceae</taxon>
        <taxon>Choiromyces</taxon>
    </lineage>
</organism>
<dbReference type="GO" id="GO:0033617">
    <property type="term" value="P:mitochondrial respiratory chain complex IV assembly"/>
    <property type="evidence" value="ECO:0007669"/>
    <property type="project" value="UniProtKB-UniRule"/>
</dbReference>
<sequence length="96" mass="10257">MHPSLKLLVLPRSTYYEQDQRQGASLIRARKPFLVKNLVTGLAMLGLTASIYVYTIKAVAQDEFEDVPIPDAPVQGPTTGAGAAGRAGGSRDSRGE</sequence>
<feature type="domain" description="Cytochrome c oxidase assembly factor 3 mitochondrial coiled-coil" evidence="11">
    <location>
        <begin position="26"/>
        <end position="68"/>
    </location>
</feature>
<keyword evidence="13" id="KW-1185">Reference proteome</keyword>
<keyword evidence="6" id="KW-1133">Transmembrane helix</keyword>
<gene>
    <name evidence="12" type="ORF">L873DRAFT_454109</name>
</gene>
<evidence type="ECO:0000256" key="8">
    <source>
        <dbReference type="ARBA" id="ARBA00023136"/>
    </source>
</evidence>
<evidence type="ECO:0000256" key="1">
    <source>
        <dbReference type="ARBA" id="ARBA00003064"/>
    </source>
</evidence>
<dbReference type="PANTHER" id="PTHR15642">
    <property type="entry name" value="CYTOCHROME C OXIDASE ASSEMBLY FACTOR 3, MITOCHONDRIAL"/>
    <property type="match status" value="1"/>
</dbReference>
<keyword evidence="5" id="KW-0812">Transmembrane</keyword>
<evidence type="ECO:0000256" key="4">
    <source>
        <dbReference type="ARBA" id="ARBA00011351"/>
    </source>
</evidence>
<dbReference type="InterPro" id="IPR041752">
    <property type="entry name" value="Coa3"/>
</dbReference>
<comment type="subunit">
    <text evidence="4 9">Component of 250-400 kDa complexes called cytochrome oxidase assembly intermediates or COA complexes.</text>
</comment>
<dbReference type="AlphaFoldDB" id="A0A3N4JZ70"/>
<comment type="subcellular location">
    <subcellularLocation>
        <location evidence="2">Mitochondrion membrane</location>
        <topology evidence="2">Single-pass membrane protein</topology>
    </subcellularLocation>
</comment>
<evidence type="ECO:0000256" key="5">
    <source>
        <dbReference type="ARBA" id="ARBA00022692"/>
    </source>
</evidence>
<feature type="region of interest" description="Disordered" evidence="10">
    <location>
        <begin position="68"/>
        <end position="96"/>
    </location>
</feature>
<reference evidence="12 13" key="1">
    <citation type="journal article" date="2018" name="Nat. Ecol. Evol.">
        <title>Pezizomycetes genomes reveal the molecular basis of ectomycorrhizal truffle lifestyle.</title>
        <authorList>
            <person name="Murat C."/>
            <person name="Payen T."/>
            <person name="Noel B."/>
            <person name="Kuo A."/>
            <person name="Morin E."/>
            <person name="Chen J."/>
            <person name="Kohler A."/>
            <person name="Krizsan K."/>
            <person name="Balestrini R."/>
            <person name="Da Silva C."/>
            <person name="Montanini B."/>
            <person name="Hainaut M."/>
            <person name="Levati E."/>
            <person name="Barry K.W."/>
            <person name="Belfiori B."/>
            <person name="Cichocki N."/>
            <person name="Clum A."/>
            <person name="Dockter R.B."/>
            <person name="Fauchery L."/>
            <person name="Guy J."/>
            <person name="Iotti M."/>
            <person name="Le Tacon F."/>
            <person name="Lindquist E.A."/>
            <person name="Lipzen A."/>
            <person name="Malagnac F."/>
            <person name="Mello A."/>
            <person name="Molinier V."/>
            <person name="Miyauchi S."/>
            <person name="Poulain J."/>
            <person name="Riccioni C."/>
            <person name="Rubini A."/>
            <person name="Sitrit Y."/>
            <person name="Splivallo R."/>
            <person name="Traeger S."/>
            <person name="Wang M."/>
            <person name="Zifcakova L."/>
            <person name="Wipf D."/>
            <person name="Zambonelli A."/>
            <person name="Paolocci F."/>
            <person name="Nowrousian M."/>
            <person name="Ottonello S."/>
            <person name="Baldrian P."/>
            <person name="Spatafora J.W."/>
            <person name="Henrissat B."/>
            <person name="Nagy L.G."/>
            <person name="Aury J.M."/>
            <person name="Wincker P."/>
            <person name="Grigoriev I.V."/>
            <person name="Bonfante P."/>
            <person name="Martin F.M."/>
        </authorList>
    </citation>
    <scope>NUCLEOTIDE SEQUENCE [LARGE SCALE GENOMIC DNA]</scope>
    <source>
        <strain evidence="12 13">120613-1</strain>
    </source>
</reference>
<dbReference type="GO" id="GO:0005743">
    <property type="term" value="C:mitochondrial inner membrane"/>
    <property type="evidence" value="ECO:0007669"/>
    <property type="project" value="UniProtKB-UniRule"/>
</dbReference>
<keyword evidence="9" id="KW-0999">Mitochondrion inner membrane</keyword>
<proteinExistence type="inferred from homology"/>
<evidence type="ECO:0000256" key="7">
    <source>
        <dbReference type="ARBA" id="ARBA00023128"/>
    </source>
</evidence>
<dbReference type="InterPro" id="IPR018628">
    <property type="entry name" value="Coa3_CC"/>
</dbReference>
<evidence type="ECO:0000256" key="9">
    <source>
        <dbReference type="RuleBase" id="RU367056"/>
    </source>
</evidence>
<evidence type="ECO:0000256" key="10">
    <source>
        <dbReference type="SAM" id="MobiDB-lite"/>
    </source>
</evidence>
<keyword evidence="7 9" id="KW-0496">Mitochondrion</keyword>
<dbReference type="EMBL" id="ML120368">
    <property type="protein sequence ID" value="RPB02359.1"/>
    <property type="molecule type" value="Genomic_DNA"/>
</dbReference>
<comment type="function">
    <text evidence="1 9">Required for assembly of cytochrome c oxidase (complex IV).</text>
</comment>
<dbReference type="Pfam" id="PF09813">
    <property type="entry name" value="Coa3_cc"/>
    <property type="match status" value="1"/>
</dbReference>
<evidence type="ECO:0000313" key="12">
    <source>
        <dbReference type="EMBL" id="RPB02359.1"/>
    </source>
</evidence>